<dbReference type="Proteomes" id="UP001430755">
    <property type="component" value="Unassembled WGS sequence"/>
</dbReference>
<dbReference type="EC" id="5.2.1.8" evidence="5"/>
<dbReference type="InterPro" id="IPR023058">
    <property type="entry name" value="PPIase_PpiC_CS"/>
</dbReference>
<dbReference type="SUPFAM" id="SSF109998">
    <property type="entry name" value="Triger factor/SurA peptide-binding domain-like"/>
    <property type="match status" value="1"/>
</dbReference>
<feature type="region of interest" description="Disordered" evidence="2">
    <location>
        <begin position="353"/>
        <end position="403"/>
    </location>
</feature>
<name>A0ABS9WDN0_9ACTN</name>
<dbReference type="PROSITE" id="PS01096">
    <property type="entry name" value="PPIC_PPIASE_1"/>
    <property type="match status" value="1"/>
</dbReference>
<keyword evidence="3" id="KW-0732">Signal</keyword>
<evidence type="ECO:0000256" key="2">
    <source>
        <dbReference type="SAM" id="MobiDB-lite"/>
    </source>
</evidence>
<dbReference type="InterPro" id="IPR050245">
    <property type="entry name" value="PrsA_foldase"/>
</dbReference>
<dbReference type="PANTHER" id="PTHR47245">
    <property type="entry name" value="PEPTIDYLPROLYL ISOMERASE"/>
    <property type="match status" value="1"/>
</dbReference>
<dbReference type="InterPro" id="IPR046357">
    <property type="entry name" value="PPIase_dom_sf"/>
</dbReference>
<sequence length="403" mass="43499">MKKLSVAKTVCVSALALACVWGVVGCSGGKTVNGVKLTGGTAATVNGTEIPEDDVTLEIQAIRERMSLTDEQAWGEWMAQNGFTPESVREQVIDGLVNQELIRQVSKDKEIVVESSEVDSYVDDMRSRYETDEQWKTALEQAGLTEEEYRENIELSLLSNRLMETVDTETEPAEEDMLTYAQMFASSYDGAKRSSHILFDSGDEATAQEVLEKINAGELDFAEAATQYSKDTGSAARGGDVGWDKLTTFVDEYQDALDGLDKGAVSGLVPSQFGIHIIECTDVFAAPGEVTSTDQLPEEFVESIRTMLTQSQSSQNYNTWLTEQREAADVVVNPMPEGLPYYVDMTQFETADENATEGDGTGETPVTPEGVTPDAGDATGDQPTEGDGATGSSDTASQGSAQQ</sequence>
<accession>A0ABS9WDN0</accession>
<dbReference type="GO" id="GO:0003755">
    <property type="term" value="F:peptidyl-prolyl cis-trans isomerase activity"/>
    <property type="evidence" value="ECO:0007669"/>
    <property type="project" value="UniProtKB-EC"/>
</dbReference>
<evidence type="ECO:0000256" key="1">
    <source>
        <dbReference type="PROSITE-ProRule" id="PRU00278"/>
    </source>
</evidence>
<dbReference type="Gene3D" id="1.10.4030.10">
    <property type="entry name" value="Porin chaperone SurA, peptide-binding domain"/>
    <property type="match status" value="1"/>
</dbReference>
<dbReference type="EMBL" id="JAJMLW010000001">
    <property type="protein sequence ID" value="MCI2240890.1"/>
    <property type="molecule type" value="Genomic_DNA"/>
</dbReference>
<feature type="signal peptide" evidence="3">
    <location>
        <begin position="1"/>
        <end position="18"/>
    </location>
</feature>
<dbReference type="RefSeq" id="WP_242162547.1">
    <property type="nucleotide sequence ID" value="NZ_JAJMLW010000001.1"/>
</dbReference>
<dbReference type="Pfam" id="PF13624">
    <property type="entry name" value="SurA_N_3"/>
    <property type="match status" value="1"/>
</dbReference>
<protein>
    <submittedName>
        <fullName evidence="5">Peptidylprolyl isomerase</fullName>
        <ecNumber evidence="5">5.2.1.8</ecNumber>
    </submittedName>
</protein>
<comment type="caution">
    <text evidence="5">The sequence shown here is derived from an EMBL/GenBank/DDBJ whole genome shotgun (WGS) entry which is preliminary data.</text>
</comment>
<evidence type="ECO:0000313" key="6">
    <source>
        <dbReference type="Proteomes" id="UP001430755"/>
    </source>
</evidence>
<keyword evidence="6" id="KW-1185">Reference proteome</keyword>
<dbReference type="InterPro" id="IPR027304">
    <property type="entry name" value="Trigger_fact/SurA_dom_sf"/>
</dbReference>
<dbReference type="PROSITE" id="PS51257">
    <property type="entry name" value="PROKAR_LIPOPROTEIN"/>
    <property type="match status" value="1"/>
</dbReference>
<evidence type="ECO:0000313" key="5">
    <source>
        <dbReference type="EMBL" id="MCI2240890.1"/>
    </source>
</evidence>
<dbReference type="PANTHER" id="PTHR47245:SF2">
    <property type="entry name" value="PEPTIDYL-PROLYL CIS-TRANS ISOMERASE HP_0175-RELATED"/>
    <property type="match status" value="1"/>
</dbReference>
<dbReference type="Gene3D" id="3.10.50.40">
    <property type="match status" value="1"/>
</dbReference>
<reference evidence="5" key="1">
    <citation type="submission" date="2021-11" db="EMBL/GenBank/DDBJ databases">
        <title>A Novel Adlercreutzia Species, isolated from a Allomyrina dichotoma larva feces.</title>
        <authorList>
            <person name="Suh M.K."/>
        </authorList>
    </citation>
    <scope>NUCLEOTIDE SEQUENCE</scope>
    <source>
        <strain evidence="5">JBNU-10</strain>
    </source>
</reference>
<evidence type="ECO:0000256" key="3">
    <source>
        <dbReference type="SAM" id="SignalP"/>
    </source>
</evidence>
<dbReference type="InterPro" id="IPR000297">
    <property type="entry name" value="PPIase_PpiC"/>
</dbReference>
<dbReference type="PROSITE" id="PS50198">
    <property type="entry name" value="PPIC_PPIASE_2"/>
    <property type="match status" value="1"/>
</dbReference>
<dbReference type="SUPFAM" id="SSF54534">
    <property type="entry name" value="FKBP-like"/>
    <property type="match status" value="1"/>
</dbReference>
<gene>
    <name evidence="5" type="ORF">LPT13_00770</name>
</gene>
<dbReference type="Pfam" id="PF00639">
    <property type="entry name" value="Rotamase"/>
    <property type="match status" value="1"/>
</dbReference>
<feature type="compositionally biased region" description="Polar residues" evidence="2">
    <location>
        <begin position="390"/>
        <end position="403"/>
    </location>
</feature>
<proteinExistence type="predicted"/>
<keyword evidence="1 5" id="KW-0413">Isomerase</keyword>
<organism evidence="5 6">
    <name type="scientific">Adlercreutzia faecimuris</name>
    <dbReference type="NCBI Taxonomy" id="2897341"/>
    <lineage>
        <taxon>Bacteria</taxon>
        <taxon>Bacillati</taxon>
        <taxon>Actinomycetota</taxon>
        <taxon>Coriobacteriia</taxon>
        <taxon>Eggerthellales</taxon>
        <taxon>Eggerthellaceae</taxon>
        <taxon>Adlercreutzia</taxon>
    </lineage>
</organism>
<keyword evidence="1" id="KW-0697">Rotamase</keyword>
<feature type="chain" id="PRO_5045763229" evidence="3">
    <location>
        <begin position="19"/>
        <end position="403"/>
    </location>
</feature>
<feature type="domain" description="PpiC" evidence="4">
    <location>
        <begin position="189"/>
        <end position="282"/>
    </location>
</feature>
<evidence type="ECO:0000259" key="4">
    <source>
        <dbReference type="PROSITE" id="PS50198"/>
    </source>
</evidence>